<evidence type="ECO:0000313" key="6">
    <source>
        <dbReference type="EMBL" id="ROP27328.1"/>
    </source>
</evidence>
<sequence length="166" mass="16779">MQQRPTRSARTVGVLAAVVLAGGLAACGSDGTGTGEAGTAVTTAPPSTPAQSGEPGTAEPTSGASEGSATRLTAVLGEPDDPDAFVIGLVDADGEEVTELPAGDYVIEVSDQTDLHNWHLTGPGGVDESTDVTGTEDTTFEVTLEPGTYEYVCDPHPNMTGTFDVV</sequence>
<organism evidence="6 7">
    <name type="scientific">Pseudokineococcus lusitanus</name>
    <dbReference type="NCBI Taxonomy" id="763993"/>
    <lineage>
        <taxon>Bacteria</taxon>
        <taxon>Bacillati</taxon>
        <taxon>Actinomycetota</taxon>
        <taxon>Actinomycetes</taxon>
        <taxon>Kineosporiales</taxon>
        <taxon>Kineosporiaceae</taxon>
        <taxon>Pseudokineococcus</taxon>
    </lineage>
</organism>
<feature type="chain" id="PRO_5039046972" evidence="4">
    <location>
        <begin position="26"/>
        <end position="166"/>
    </location>
</feature>
<feature type="domain" description="Blue (type 1) copper" evidence="5">
    <location>
        <begin position="103"/>
        <end position="164"/>
    </location>
</feature>
<proteinExistence type="predicted"/>
<gene>
    <name evidence="6" type="ORF">EDC03_2856</name>
</gene>
<feature type="signal peptide" evidence="4">
    <location>
        <begin position="1"/>
        <end position="25"/>
    </location>
</feature>
<evidence type="ECO:0000256" key="3">
    <source>
        <dbReference type="SAM" id="MobiDB-lite"/>
    </source>
</evidence>
<protein>
    <submittedName>
        <fullName evidence="6">Plastocyanin</fullName>
    </submittedName>
</protein>
<dbReference type="PROSITE" id="PS51257">
    <property type="entry name" value="PROKAR_LIPOPROTEIN"/>
    <property type="match status" value="1"/>
</dbReference>
<dbReference type="GO" id="GO:0009055">
    <property type="term" value="F:electron transfer activity"/>
    <property type="evidence" value="ECO:0007669"/>
    <property type="project" value="InterPro"/>
</dbReference>
<comment type="caution">
    <text evidence="6">The sequence shown here is derived from an EMBL/GenBank/DDBJ whole genome shotgun (WGS) entry which is preliminary data.</text>
</comment>
<name>A0A3N1GAY1_9ACTN</name>
<accession>A0A3N1GAY1</accession>
<dbReference type="Gene3D" id="2.60.40.420">
    <property type="entry name" value="Cupredoxins - blue copper proteins"/>
    <property type="match status" value="1"/>
</dbReference>
<dbReference type="InParanoid" id="A0A3N1GAY1"/>
<dbReference type="Proteomes" id="UP000276232">
    <property type="component" value="Unassembled WGS sequence"/>
</dbReference>
<evidence type="ECO:0000256" key="2">
    <source>
        <dbReference type="ARBA" id="ARBA00023008"/>
    </source>
</evidence>
<keyword evidence="1" id="KW-0479">Metal-binding</keyword>
<dbReference type="SUPFAM" id="SSF49503">
    <property type="entry name" value="Cupredoxins"/>
    <property type="match status" value="1"/>
</dbReference>
<keyword evidence="2" id="KW-0186">Copper</keyword>
<dbReference type="EMBL" id="RJKN01000007">
    <property type="protein sequence ID" value="ROP27328.1"/>
    <property type="molecule type" value="Genomic_DNA"/>
</dbReference>
<dbReference type="GO" id="GO:0005507">
    <property type="term" value="F:copper ion binding"/>
    <property type="evidence" value="ECO:0007669"/>
    <property type="project" value="InterPro"/>
</dbReference>
<evidence type="ECO:0000256" key="4">
    <source>
        <dbReference type="SAM" id="SignalP"/>
    </source>
</evidence>
<keyword evidence="4" id="KW-0732">Signal</keyword>
<feature type="compositionally biased region" description="Polar residues" evidence="3">
    <location>
        <begin position="59"/>
        <end position="71"/>
    </location>
</feature>
<keyword evidence="7" id="KW-1185">Reference proteome</keyword>
<dbReference type="InterPro" id="IPR000923">
    <property type="entry name" value="BlueCu_1"/>
</dbReference>
<feature type="region of interest" description="Disordered" evidence="3">
    <location>
        <begin position="26"/>
        <end position="71"/>
    </location>
</feature>
<dbReference type="Pfam" id="PF00127">
    <property type="entry name" value="Copper-bind"/>
    <property type="match status" value="1"/>
</dbReference>
<evidence type="ECO:0000313" key="7">
    <source>
        <dbReference type="Proteomes" id="UP000276232"/>
    </source>
</evidence>
<evidence type="ECO:0000256" key="1">
    <source>
        <dbReference type="ARBA" id="ARBA00022723"/>
    </source>
</evidence>
<dbReference type="AlphaFoldDB" id="A0A3N1GAY1"/>
<dbReference type="RefSeq" id="WP_148058099.1">
    <property type="nucleotide sequence ID" value="NZ_RJKN01000007.1"/>
</dbReference>
<dbReference type="InterPro" id="IPR008972">
    <property type="entry name" value="Cupredoxin"/>
</dbReference>
<evidence type="ECO:0000259" key="5">
    <source>
        <dbReference type="Pfam" id="PF00127"/>
    </source>
</evidence>
<reference evidence="6 7" key="1">
    <citation type="journal article" date="2015" name="Stand. Genomic Sci.">
        <title>Genomic Encyclopedia of Bacterial and Archaeal Type Strains, Phase III: the genomes of soil and plant-associated and newly described type strains.</title>
        <authorList>
            <person name="Whitman W.B."/>
            <person name="Woyke T."/>
            <person name="Klenk H.P."/>
            <person name="Zhou Y."/>
            <person name="Lilburn T.G."/>
            <person name="Beck B.J."/>
            <person name="De Vos P."/>
            <person name="Vandamme P."/>
            <person name="Eisen J.A."/>
            <person name="Garrity G."/>
            <person name="Hugenholtz P."/>
            <person name="Kyrpides N.C."/>
        </authorList>
    </citation>
    <scope>NUCLEOTIDE SEQUENCE [LARGE SCALE GENOMIC DNA]</scope>
    <source>
        <strain evidence="6 7">CECT 7306</strain>
    </source>
</reference>
<dbReference type="OrthoDB" id="574459at2"/>